<dbReference type="Proteomes" id="UP001231518">
    <property type="component" value="Chromosome 1"/>
</dbReference>
<dbReference type="GO" id="GO:0004867">
    <property type="term" value="F:serine-type endopeptidase inhibitor activity"/>
    <property type="evidence" value="ECO:0007669"/>
    <property type="project" value="UniProtKB-KW"/>
</dbReference>
<feature type="domain" description="BPTI/Kunitz inhibitor" evidence="5">
    <location>
        <begin position="45"/>
        <end position="99"/>
    </location>
</feature>
<dbReference type="InterPro" id="IPR020901">
    <property type="entry name" value="Prtase_inh_Kunz-CS"/>
</dbReference>
<sequence>MFSKFYLIHILFSVGILDLYPSVLSYTDEVYESHELLTSGWDVRCKLQPNSWLCYRNLTSVVYRYYYDIAVKACKTFPYGGCALNFNGFRTSAECNSLCFTTEKLTPTKLKEISMNVSCRLQPDFGSCFGYFPSFYYDISTRTCKGFSYSGCGGNANRFANNMDCMDTCESLLPRYREVRPRRRKKRERTLHITFNYSIL</sequence>
<proteinExistence type="predicted"/>
<keyword evidence="1" id="KW-0646">Protease inhibitor</keyword>
<organism evidence="6 7">
    <name type="scientific">Mythimna separata</name>
    <name type="common">Oriental armyworm</name>
    <name type="synonym">Pseudaletia separata</name>
    <dbReference type="NCBI Taxonomy" id="271217"/>
    <lineage>
        <taxon>Eukaryota</taxon>
        <taxon>Metazoa</taxon>
        <taxon>Ecdysozoa</taxon>
        <taxon>Arthropoda</taxon>
        <taxon>Hexapoda</taxon>
        <taxon>Insecta</taxon>
        <taxon>Pterygota</taxon>
        <taxon>Neoptera</taxon>
        <taxon>Endopterygota</taxon>
        <taxon>Lepidoptera</taxon>
        <taxon>Glossata</taxon>
        <taxon>Ditrysia</taxon>
        <taxon>Noctuoidea</taxon>
        <taxon>Noctuidae</taxon>
        <taxon>Noctuinae</taxon>
        <taxon>Hadenini</taxon>
        <taxon>Mythimna</taxon>
    </lineage>
</organism>
<evidence type="ECO:0000256" key="4">
    <source>
        <dbReference type="SAM" id="SignalP"/>
    </source>
</evidence>
<dbReference type="PANTHER" id="PTHR10083">
    <property type="entry name" value="KUNITZ-TYPE PROTEASE INHIBITOR-RELATED"/>
    <property type="match status" value="1"/>
</dbReference>
<dbReference type="GO" id="GO:0005615">
    <property type="term" value="C:extracellular space"/>
    <property type="evidence" value="ECO:0007669"/>
    <property type="project" value="TreeGrafter"/>
</dbReference>
<comment type="caution">
    <text evidence="6">The sequence shown here is derived from an EMBL/GenBank/DDBJ whole genome shotgun (WGS) entry which is preliminary data.</text>
</comment>
<dbReference type="InterPro" id="IPR050098">
    <property type="entry name" value="TFPI/VKTCI-like"/>
</dbReference>
<keyword evidence="4" id="KW-0732">Signal</keyword>
<dbReference type="PANTHER" id="PTHR10083:SF328">
    <property type="entry name" value="TISSUE FACTOR PATHWAY INHIBITOR"/>
    <property type="match status" value="1"/>
</dbReference>
<evidence type="ECO:0000256" key="3">
    <source>
        <dbReference type="ARBA" id="ARBA00023157"/>
    </source>
</evidence>
<protein>
    <recommendedName>
        <fullName evidence="5">BPTI/Kunitz inhibitor domain-containing protein</fullName>
    </recommendedName>
</protein>
<dbReference type="Pfam" id="PF00014">
    <property type="entry name" value="Kunitz_BPTI"/>
    <property type="match status" value="2"/>
</dbReference>
<dbReference type="CDD" id="cd00109">
    <property type="entry name" value="Kunitz-type"/>
    <property type="match status" value="1"/>
</dbReference>
<reference evidence="6" key="1">
    <citation type="submission" date="2023-03" db="EMBL/GenBank/DDBJ databases">
        <title>Chromosome-level genomes of two armyworms, Mythimna separata and Mythimna loreyi, provide insights into the biosynthesis and reception of sex pheromones.</title>
        <authorList>
            <person name="Zhao H."/>
        </authorList>
    </citation>
    <scope>NUCLEOTIDE SEQUENCE</scope>
    <source>
        <strain evidence="6">BeijingLab</strain>
        <tissue evidence="6">Pupa</tissue>
    </source>
</reference>
<accession>A0AAD7Z2Q8</accession>
<dbReference type="InterPro" id="IPR036880">
    <property type="entry name" value="Kunitz_BPTI_sf"/>
</dbReference>
<gene>
    <name evidence="6" type="ORF">PYW07_000318</name>
</gene>
<dbReference type="PRINTS" id="PR00759">
    <property type="entry name" value="BASICPTASE"/>
</dbReference>
<feature type="chain" id="PRO_5042036634" description="BPTI/Kunitz inhibitor domain-containing protein" evidence="4">
    <location>
        <begin position="26"/>
        <end position="200"/>
    </location>
</feature>
<dbReference type="InterPro" id="IPR002223">
    <property type="entry name" value="Kunitz_BPTI"/>
</dbReference>
<keyword evidence="2" id="KW-0722">Serine protease inhibitor</keyword>
<evidence type="ECO:0000256" key="1">
    <source>
        <dbReference type="ARBA" id="ARBA00022690"/>
    </source>
</evidence>
<dbReference type="EMBL" id="JARGEI010000001">
    <property type="protein sequence ID" value="KAJ8737047.1"/>
    <property type="molecule type" value="Genomic_DNA"/>
</dbReference>
<dbReference type="SMART" id="SM00131">
    <property type="entry name" value="KU"/>
    <property type="match status" value="2"/>
</dbReference>
<evidence type="ECO:0000259" key="5">
    <source>
        <dbReference type="PROSITE" id="PS50279"/>
    </source>
</evidence>
<feature type="domain" description="BPTI/Kunitz inhibitor" evidence="5">
    <location>
        <begin position="119"/>
        <end position="169"/>
    </location>
</feature>
<feature type="signal peptide" evidence="4">
    <location>
        <begin position="1"/>
        <end position="25"/>
    </location>
</feature>
<dbReference type="AlphaFoldDB" id="A0AAD7Z2Q8"/>
<evidence type="ECO:0000313" key="6">
    <source>
        <dbReference type="EMBL" id="KAJ8737047.1"/>
    </source>
</evidence>
<name>A0AAD7Z2Q8_MYTSE</name>
<dbReference type="Gene3D" id="4.10.410.10">
    <property type="entry name" value="Pancreatic trypsin inhibitor Kunitz domain"/>
    <property type="match status" value="2"/>
</dbReference>
<keyword evidence="7" id="KW-1185">Reference proteome</keyword>
<dbReference type="PROSITE" id="PS00280">
    <property type="entry name" value="BPTI_KUNITZ_1"/>
    <property type="match status" value="2"/>
</dbReference>
<evidence type="ECO:0000313" key="7">
    <source>
        <dbReference type="Proteomes" id="UP001231518"/>
    </source>
</evidence>
<keyword evidence="3" id="KW-1015">Disulfide bond</keyword>
<dbReference type="PROSITE" id="PS50279">
    <property type="entry name" value="BPTI_KUNITZ_2"/>
    <property type="match status" value="2"/>
</dbReference>
<dbReference type="SUPFAM" id="SSF57362">
    <property type="entry name" value="BPTI-like"/>
    <property type="match status" value="2"/>
</dbReference>
<evidence type="ECO:0000256" key="2">
    <source>
        <dbReference type="ARBA" id="ARBA00022900"/>
    </source>
</evidence>